<evidence type="ECO:0000313" key="2">
    <source>
        <dbReference type="EMBL" id="MFC0522751.1"/>
    </source>
</evidence>
<dbReference type="EC" id="2.4.-.-" evidence="2"/>
<dbReference type="SUPFAM" id="SSF53448">
    <property type="entry name" value="Nucleotide-diphospho-sugar transferases"/>
    <property type="match status" value="1"/>
</dbReference>
<dbReference type="CDD" id="cd00761">
    <property type="entry name" value="Glyco_tranf_GTA_type"/>
    <property type="match status" value="1"/>
</dbReference>
<keyword evidence="2" id="KW-0328">Glycosyltransferase</keyword>
<keyword evidence="2" id="KW-0808">Transferase</keyword>
<sequence>MKILKQLSNRHTVICLDQFEEWSKSGTVSSPTLKLVPFTFNQQKQLPIHQSVLKHSMVVCLDTIDTMNNPQYVFEAFNTAMNHASIGLITKCEPTDTSPGMRDIDTFKTMMDHYNCNAQFVGYSYTDTGNKRIVGIIGNTHNYRAPINNSSFKVIALMAVYNEEDIIEYSLNKLIEQDIYVYVIDNWSTDRTLEIIQTFRDDPHIIGYESYPSKNNAQKKFHFLEILHRKEILAATLNADWFIHCDADEIRESPWFDLNLKEGIQYIDSLGYNAIDHTVLNFSPTNDHFISGNFEEHFRHFEIGVYISGQVKTWKKTDNKVSLAVHGGHQAMFEGRRVAPFNFLLKHYPLRSQQHAERKIFTERKPRYRLDLKNIGWHSHYDQYEWGAPFIRNPEELLVYDKESFYKNYVLERLIGF</sequence>
<dbReference type="InterPro" id="IPR001173">
    <property type="entry name" value="Glyco_trans_2-like"/>
</dbReference>
<gene>
    <name evidence="2" type="ORF">ACFFGV_03995</name>
</gene>
<reference evidence="2 3" key="1">
    <citation type="submission" date="2024-09" db="EMBL/GenBank/DDBJ databases">
        <authorList>
            <person name="Sun Q."/>
            <person name="Mori K."/>
        </authorList>
    </citation>
    <scope>NUCLEOTIDE SEQUENCE [LARGE SCALE GENOMIC DNA]</scope>
    <source>
        <strain evidence="2 3">NCAIM B.02529</strain>
    </source>
</reference>
<dbReference type="Pfam" id="PF00535">
    <property type="entry name" value="Glycos_transf_2"/>
    <property type="match status" value="1"/>
</dbReference>
<dbReference type="Proteomes" id="UP001589836">
    <property type="component" value="Unassembled WGS sequence"/>
</dbReference>
<accession>A0ABV6LK50</accession>
<protein>
    <submittedName>
        <fullName evidence="2">Glycosyltransferase family 2 protein</fullName>
        <ecNumber evidence="2">2.4.-.-</ecNumber>
    </submittedName>
</protein>
<dbReference type="InterPro" id="IPR029044">
    <property type="entry name" value="Nucleotide-diphossugar_trans"/>
</dbReference>
<dbReference type="GO" id="GO:0016757">
    <property type="term" value="F:glycosyltransferase activity"/>
    <property type="evidence" value="ECO:0007669"/>
    <property type="project" value="UniProtKB-KW"/>
</dbReference>
<dbReference type="Gene3D" id="3.90.550.10">
    <property type="entry name" value="Spore Coat Polysaccharide Biosynthesis Protein SpsA, Chain A"/>
    <property type="match status" value="1"/>
</dbReference>
<evidence type="ECO:0000313" key="3">
    <source>
        <dbReference type="Proteomes" id="UP001589836"/>
    </source>
</evidence>
<dbReference type="EMBL" id="JBHLTP010000003">
    <property type="protein sequence ID" value="MFC0522751.1"/>
    <property type="molecule type" value="Genomic_DNA"/>
</dbReference>
<feature type="domain" description="Glycosyltransferase 2-like" evidence="1">
    <location>
        <begin position="157"/>
        <end position="205"/>
    </location>
</feature>
<evidence type="ECO:0000259" key="1">
    <source>
        <dbReference type="Pfam" id="PF00535"/>
    </source>
</evidence>
<dbReference type="RefSeq" id="WP_377345283.1">
    <property type="nucleotide sequence ID" value="NZ_JBHLTP010000003.1"/>
</dbReference>
<name>A0ABV6LK50_9BACI</name>
<organism evidence="2 3">
    <name type="scientific">Pontibacillus salicampi</name>
    <dbReference type="NCBI Taxonomy" id="1449801"/>
    <lineage>
        <taxon>Bacteria</taxon>
        <taxon>Bacillati</taxon>
        <taxon>Bacillota</taxon>
        <taxon>Bacilli</taxon>
        <taxon>Bacillales</taxon>
        <taxon>Bacillaceae</taxon>
        <taxon>Pontibacillus</taxon>
    </lineage>
</organism>
<comment type="caution">
    <text evidence="2">The sequence shown here is derived from an EMBL/GenBank/DDBJ whole genome shotgun (WGS) entry which is preliminary data.</text>
</comment>
<proteinExistence type="predicted"/>
<keyword evidence="3" id="KW-1185">Reference proteome</keyword>